<protein>
    <submittedName>
        <fullName evidence="1">Uncharacterized protein</fullName>
    </submittedName>
</protein>
<dbReference type="EnsemblMetazoa" id="Aqu2.1.22561_001">
    <property type="protein sequence ID" value="Aqu2.1.22561_001"/>
    <property type="gene ID" value="Aqu2.1.22561"/>
</dbReference>
<organism evidence="1">
    <name type="scientific">Amphimedon queenslandica</name>
    <name type="common">Sponge</name>
    <dbReference type="NCBI Taxonomy" id="400682"/>
    <lineage>
        <taxon>Eukaryota</taxon>
        <taxon>Metazoa</taxon>
        <taxon>Porifera</taxon>
        <taxon>Demospongiae</taxon>
        <taxon>Heteroscleromorpha</taxon>
        <taxon>Haplosclerida</taxon>
        <taxon>Niphatidae</taxon>
        <taxon>Amphimedon</taxon>
    </lineage>
</organism>
<dbReference type="AlphaFoldDB" id="A0A1X7U528"/>
<evidence type="ECO:0000313" key="1">
    <source>
        <dbReference type="EnsemblMetazoa" id="Aqu2.1.22561_001"/>
    </source>
</evidence>
<accession>A0A1X7U528</accession>
<name>A0A1X7U528_AMPQE</name>
<dbReference type="InParanoid" id="A0A1X7U528"/>
<reference evidence="1" key="1">
    <citation type="submission" date="2017-05" db="UniProtKB">
        <authorList>
            <consortium name="EnsemblMetazoa"/>
        </authorList>
    </citation>
    <scope>IDENTIFICATION</scope>
</reference>
<sequence>MGRLADRLATKWDLQYSTTLPCIRARLSFTLIRATNLCLTGSRANWRGLHTEYGSGMNSLHFY</sequence>
<proteinExistence type="predicted"/>